<feature type="active site" description="Charge relay system" evidence="3">
    <location>
        <position position="225"/>
    </location>
</feature>
<dbReference type="RefSeq" id="XP_013254781.1">
    <property type="nucleotide sequence ID" value="XM_013399327.1"/>
</dbReference>
<dbReference type="Gene3D" id="3.90.1300.10">
    <property type="entry name" value="Amidase signature (AS) domain"/>
    <property type="match status" value="1"/>
</dbReference>
<evidence type="ECO:0000259" key="6">
    <source>
        <dbReference type="Pfam" id="PF01425"/>
    </source>
</evidence>
<dbReference type="AlphaFoldDB" id="A0A072NX79"/>
<comment type="caution">
    <text evidence="7">The sequence shown here is derived from an EMBL/GenBank/DDBJ whole genome shotgun (WGS) entry which is preliminary data.</text>
</comment>
<name>A0A072NX79_9EURO</name>
<feature type="binding site" evidence="4">
    <location>
        <position position="199"/>
    </location>
    <ligand>
        <name>substrate</name>
    </ligand>
</feature>
<accession>A0A072NX79</accession>
<dbReference type="GeneID" id="25286714"/>
<dbReference type="EMBL" id="AMGV01000019">
    <property type="protein sequence ID" value="KEF52191.1"/>
    <property type="molecule type" value="Genomic_DNA"/>
</dbReference>
<reference evidence="7 8" key="1">
    <citation type="submission" date="2013-03" db="EMBL/GenBank/DDBJ databases">
        <title>The Genome Sequence of Exophiala aquamarina CBS 119918.</title>
        <authorList>
            <consortium name="The Broad Institute Genomics Platform"/>
            <person name="Cuomo C."/>
            <person name="de Hoog S."/>
            <person name="Gorbushina A."/>
            <person name="Walker B."/>
            <person name="Young S.K."/>
            <person name="Zeng Q."/>
            <person name="Gargeya S."/>
            <person name="Fitzgerald M."/>
            <person name="Haas B."/>
            <person name="Abouelleil A."/>
            <person name="Allen A.W."/>
            <person name="Alvarado L."/>
            <person name="Arachchi H.M."/>
            <person name="Berlin A.M."/>
            <person name="Chapman S.B."/>
            <person name="Gainer-Dewar J."/>
            <person name="Goldberg J."/>
            <person name="Griggs A."/>
            <person name="Gujja S."/>
            <person name="Hansen M."/>
            <person name="Howarth C."/>
            <person name="Imamovic A."/>
            <person name="Ireland A."/>
            <person name="Larimer J."/>
            <person name="McCowan C."/>
            <person name="Murphy C."/>
            <person name="Pearson M."/>
            <person name="Poon T.W."/>
            <person name="Priest M."/>
            <person name="Roberts A."/>
            <person name="Saif S."/>
            <person name="Shea T."/>
            <person name="Sisk P."/>
            <person name="Sykes S."/>
            <person name="Wortman J."/>
            <person name="Nusbaum C."/>
            <person name="Birren B."/>
        </authorList>
    </citation>
    <scope>NUCLEOTIDE SEQUENCE [LARGE SCALE GENOMIC DNA]</scope>
    <source>
        <strain evidence="7 8">CBS 119918</strain>
    </source>
</reference>
<dbReference type="PANTHER" id="PTHR46072:SF3">
    <property type="entry name" value="AMIDASE"/>
    <property type="match status" value="1"/>
</dbReference>
<comment type="similarity">
    <text evidence="1">Belongs to the amidase family.</text>
</comment>
<evidence type="ECO:0000313" key="8">
    <source>
        <dbReference type="Proteomes" id="UP000027920"/>
    </source>
</evidence>
<feature type="active site" description="Acyl-ester intermediate" evidence="3">
    <location>
        <position position="249"/>
    </location>
</feature>
<dbReference type="PIRSF" id="PIRSF001221">
    <property type="entry name" value="Amidase_fungi"/>
    <property type="match status" value="1"/>
</dbReference>
<proteinExistence type="inferred from homology"/>
<sequence>MGSVDGDHATAHWQDIVAEKQSAAKKLVPPAWLLPASLLEGLSLPLETNPTRLTEQDFPRRSGILTARELEITESYSTAQLLSGLAKGVLSSLEVTTAFCKRAAIAQQLTNCLTEVFYDAALARAKELDEFHASNSRPMGPLHGLPISVKDSFKLKGVDSSIGFVSLVNKPAEQNSPLIDLLLGLGAVLYVKTNIPQTMMTADSHNNVWGRTLNPHNTALTAGGSTGGEGALIAFRGSPLGIGTDVAGSIRIPSLCCGIYGFKPSADRIPFGGQQSPVLDGFSPIVPAAGPMANSFEALQLFSEAVLSAKPARYDSTCLDVQWQTLAPLRSPASLNIGVLIEDASLPLYPPVKRAMNTASALLAKKGHNLIPIGPEKSHIAGLAELSWALFTLDMRGGMAFFTSSGEPPVPSVAAGAAPVRGDTLKAFWADFDGMEMYEKIAALGRERRRLSEAWRKLWNTLKLDAVICPGAQHTAVKHDSYKYPAYTVFLNVLDYPSCIIPFGKASKDLDPNPENYGQAGSYNPEETDQAPTAIQVFTPRMKDESCLQAGKLIDEILNPSQS</sequence>
<dbReference type="PANTHER" id="PTHR46072">
    <property type="entry name" value="AMIDASE-RELATED-RELATED"/>
    <property type="match status" value="1"/>
</dbReference>
<dbReference type="Proteomes" id="UP000027920">
    <property type="component" value="Unassembled WGS sequence"/>
</dbReference>
<keyword evidence="2" id="KW-0378">Hydrolase</keyword>
<feature type="binding site" evidence="4">
    <location>
        <begin position="246"/>
        <end position="249"/>
    </location>
    <ligand>
        <name>substrate</name>
    </ligand>
</feature>
<organism evidence="7 8">
    <name type="scientific">Exophiala aquamarina CBS 119918</name>
    <dbReference type="NCBI Taxonomy" id="1182545"/>
    <lineage>
        <taxon>Eukaryota</taxon>
        <taxon>Fungi</taxon>
        <taxon>Dikarya</taxon>
        <taxon>Ascomycota</taxon>
        <taxon>Pezizomycotina</taxon>
        <taxon>Eurotiomycetes</taxon>
        <taxon>Chaetothyriomycetidae</taxon>
        <taxon>Chaetothyriales</taxon>
        <taxon>Herpotrichiellaceae</taxon>
        <taxon>Exophiala</taxon>
    </lineage>
</organism>
<evidence type="ECO:0000313" key="7">
    <source>
        <dbReference type="EMBL" id="KEF52191.1"/>
    </source>
</evidence>
<dbReference type="HOGENOM" id="CLU_009600_9_2_1"/>
<dbReference type="SUPFAM" id="SSF75304">
    <property type="entry name" value="Amidase signature (AS) enzymes"/>
    <property type="match status" value="1"/>
</dbReference>
<feature type="domain" description="Amidase" evidence="6">
    <location>
        <begin position="94"/>
        <end position="548"/>
    </location>
</feature>
<dbReference type="OrthoDB" id="6428749at2759"/>
<evidence type="ECO:0000256" key="4">
    <source>
        <dbReference type="PIRSR" id="PIRSR001221-2"/>
    </source>
</evidence>
<dbReference type="InterPro" id="IPR023631">
    <property type="entry name" value="Amidase_dom"/>
</dbReference>
<dbReference type="VEuPathDB" id="FungiDB:A1O9_11818"/>
<gene>
    <name evidence="7" type="ORF">A1O9_11818</name>
</gene>
<evidence type="ECO:0000256" key="1">
    <source>
        <dbReference type="ARBA" id="ARBA00009199"/>
    </source>
</evidence>
<evidence type="ECO:0000256" key="3">
    <source>
        <dbReference type="PIRSR" id="PIRSR001221-1"/>
    </source>
</evidence>
<evidence type="ECO:0000256" key="2">
    <source>
        <dbReference type="ARBA" id="ARBA00022801"/>
    </source>
</evidence>
<dbReference type="GO" id="GO:0016787">
    <property type="term" value="F:hydrolase activity"/>
    <property type="evidence" value="ECO:0007669"/>
    <property type="project" value="UniProtKB-KW"/>
</dbReference>
<dbReference type="Pfam" id="PF01425">
    <property type="entry name" value="Amidase"/>
    <property type="match status" value="1"/>
</dbReference>
<dbReference type="STRING" id="1182545.A0A072NX79"/>
<feature type="region of interest" description="Disordered" evidence="5">
    <location>
        <begin position="511"/>
        <end position="532"/>
    </location>
</feature>
<dbReference type="InterPro" id="IPR036928">
    <property type="entry name" value="AS_sf"/>
</dbReference>
<feature type="active site" description="Charge relay system" evidence="3">
    <location>
        <position position="150"/>
    </location>
</feature>
<keyword evidence="8" id="KW-1185">Reference proteome</keyword>
<feature type="binding site" evidence="4">
    <location>
        <position position="225"/>
    </location>
    <ligand>
        <name>substrate</name>
    </ligand>
</feature>
<protein>
    <recommendedName>
        <fullName evidence="6">Amidase domain-containing protein</fullName>
    </recommendedName>
</protein>
<evidence type="ECO:0000256" key="5">
    <source>
        <dbReference type="SAM" id="MobiDB-lite"/>
    </source>
</evidence>